<dbReference type="EMBL" id="ANJW01000499">
    <property type="protein sequence ID" value="EPC52953.1"/>
    <property type="molecule type" value="Genomic_DNA"/>
</dbReference>
<proteinExistence type="predicted"/>
<reference evidence="3 4" key="1">
    <citation type="journal article" date="2013" name="PLoS ONE">
        <title>Lactobacillus paracasei comparative genomics: towards species pan-genome definition and exploitation of diversity.</title>
        <authorList>
            <person name="Smokvina T."/>
            <person name="Wels M."/>
            <person name="Polka J."/>
            <person name="Chervaux C."/>
            <person name="Brisse S."/>
            <person name="Boekhorst J."/>
            <person name="van Hylckama Vlieg J.E."/>
            <person name="Siezen R.J."/>
        </authorList>
    </citation>
    <scope>NUCLEOTIDE SEQUENCE [LARGE SCALE GENOMIC DNA]</scope>
    <source>
        <strain evidence="3 4">Lpp123</strain>
    </source>
</reference>
<evidence type="ECO:0000313" key="4">
    <source>
        <dbReference type="Proteomes" id="UP000014316"/>
    </source>
</evidence>
<dbReference type="AlphaFoldDB" id="A0A829GFJ6"/>
<sequence>MDGVIDIERFSFNAFNESGDLGSTLDHYYDVHGEYPDEVLLDTLYRTRENIGMCANLGIRVSGPRFGRKPKHVDPAQRRQDQDAENRRGEIERRFSFVKGNLGLDLVKEKTAETIAVAVDTGVVMANLENLLAVLGGPISVTAKKNKTAVKIDYQVIVDSVENEG</sequence>
<evidence type="ECO:0000256" key="1">
    <source>
        <dbReference type="SAM" id="MobiDB-lite"/>
    </source>
</evidence>
<feature type="region of interest" description="Disordered" evidence="1">
    <location>
        <begin position="65"/>
        <end position="87"/>
    </location>
</feature>
<feature type="compositionally biased region" description="Basic and acidic residues" evidence="1">
    <location>
        <begin position="72"/>
        <end position="87"/>
    </location>
</feature>
<feature type="domain" description="Transposase DDE" evidence="2">
    <location>
        <begin position="39"/>
        <end position="120"/>
    </location>
</feature>
<evidence type="ECO:0000313" key="3">
    <source>
        <dbReference type="EMBL" id="EPC52953.1"/>
    </source>
</evidence>
<dbReference type="Proteomes" id="UP000014316">
    <property type="component" value="Unassembled WGS sequence"/>
</dbReference>
<accession>A0A829GFJ6</accession>
<dbReference type="Pfam" id="PF13586">
    <property type="entry name" value="DDE_Tnp_1_2"/>
    <property type="match status" value="1"/>
</dbReference>
<gene>
    <name evidence="3" type="ORF">Lpp123_08257</name>
</gene>
<name>A0A829GFJ6_LACPA</name>
<dbReference type="InterPro" id="IPR025668">
    <property type="entry name" value="Tnp_DDE_dom"/>
</dbReference>
<evidence type="ECO:0000259" key="2">
    <source>
        <dbReference type="Pfam" id="PF13586"/>
    </source>
</evidence>
<organism evidence="3 4">
    <name type="scientific">Lacticaseibacillus paracasei subsp. paracasei Lpp123</name>
    <dbReference type="NCBI Taxonomy" id="1256201"/>
    <lineage>
        <taxon>Bacteria</taxon>
        <taxon>Bacillati</taxon>
        <taxon>Bacillota</taxon>
        <taxon>Bacilli</taxon>
        <taxon>Lactobacillales</taxon>
        <taxon>Lactobacillaceae</taxon>
        <taxon>Lacticaseibacillus</taxon>
    </lineage>
</organism>
<comment type="caution">
    <text evidence="3">The sequence shown here is derived from an EMBL/GenBank/DDBJ whole genome shotgun (WGS) entry which is preliminary data.</text>
</comment>
<protein>
    <submittedName>
        <fullName evidence="3">Transposase, IS5</fullName>
    </submittedName>
</protein>